<organism evidence="2">
    <name type="scientific">Zea mays</name>
    <name type="common">Maize</name>
    <dbReference type="NCBI Taxonomy" id="4577"/>
    <lineage>
        <taxon>Eukaryota</taxon>
        <taxon>Viridiplantae</taxon>
        <taxon>Streptophyta</taxon>
        <taxon>Embryophyta</taxon>
        <taxon>Tracheophyta</taxon>
        <taxon>Spermatophyta</taxon>
        <taxon>Magnoliopsida</taxon>
        <taxon>Liliopsida</taxon>
        <taxon>Poales</taxon>
        <taxon>Poaceae</taxon>
        <taxon>PACMAD clade</taxon>
        <taxon>Panicoideae</taxon>
        <taxon>Andropogonodae</taxon>
        <taxon>Andropogoneae</taxon>
        <taxon>Tripsacinae</taxon>
        <taxon>Zea</taxon>
    </lineage>
</organism>
<accession>C0PA64</accession>
<reference evidence="2" key="2">
    <citation type="submission" date="2012-06" db="EMBL/GenBank/DDBJ databases">
        <authorList>
            <person name="Yu Y."/>
            <person name="Currie J."/>
            <person name="Lomeli R."/>
            <person name="Angelova A."/>
            <person name="Collura K."/>
            <person name="Wissotski M."/>
            <person name="Campos D."/>
            <person name="Kudrna D."/>
            <person name="Golser W."/>
            <person name="Ashely E."/>
            <person name="Descour A."/>
            <person name="Fernandes J."/>
            <person name="Soderlund C."/>
            <person name="Walbot V."/>
        </authorList>
    </citation>
    <scope>NUCLEOTIDE SEQUENCE</scope>
    <source>
        <strain evidence="2">B73</strain>
    </source>
</reference>
<protein>
    <submittedName>
        <fullName evidence="2">Uncharacterized protein</fullName>
    </submittedName>
</protein>
<feature type="region of interest" description="Disordered" evidence="1">
    <location>
        <begin position="167"/>
        <end position="189"/>
    </location>
</feature>
<evidence type="ECO:0000256" key="1">
    <source>
        <dbReference type="SAM" id="MobiDB-lite"/>
    </source>
</evidence>
<proteinExistence type="evidence at transcript level"/>
<reference evidence="2" key="1">
    <citation type="journal article" date="2009" name="PLoS Genet.">
        <title>Sequencing, mapping, and analysis of 27,455 maize full-length cDNAs.</title>
        <authorList>
            <person name="Soderlund C."/>
            <person name="Descour A."/>
            <person name="Kudrna D."/>
            <person name="Bomhoff M."/>
            <person name="Boyd L."/>
            <person name="Currie J."/>
            <person name="Angelova A."/>
            <person name="Collura K."/>
            <person name="Wissotski M."/>
            <person name="Ashley E."/>
            <person name="Morrow D."/>
            <person name="Fernandes J."/>
            <person name="Walbot V."/>
            <person name="Yu Y."/>
        </authorList>
    </citation>
    <scope>NUCLEOTIDE SEQUENCE</scope>
    <source>
        <strain evidence="2">B73</strain>
    </source>
</reference>
<dbReference type="EMBL" id="BT065183">
    <property type="protein sequence ID" value="ACN31059.1"/>
    <property type="molecule type" value="mRNA"/>
</dbReference>
<evidence type="ECO:0000313" key="2">
    <source>
        <dbReference type="EMBL" id="ACN31059.1"/>
    </source>
</evidence>
<dbReference type="AlphaFoldDB" id="C0PA64"/>
<name>C0PA64_MAIZE</name>
<sequence length="326" mass="35368">MNDEPMEHCTVHAQSVHQIDVSAHRSRELYRGLRTFGLDRRIPSSPLRQPVAETRRLAVGGDGSGAPYLGHVGEVARRELLLKGPVLQPAEEVAVPVREQLLAAELGQERVQRRRGRPAGAVQVRDCRHGRELRPRSVRAYEPRVLPRRRWRRRRLRVRCAEAHVAAGAGDARGGGRERRRGGRREGCSAATGRHGLLLELGVPVVLDVVIGPAGELGRDDRPPAADGAVERPNDPVLLVGVAAVLDVRPQVVEPPQPAALAAPVQPCFLRQGDPVAADAVQLDVAPQLLVLLGRPGSPLHARLVAARRAAHVRRARHTATCTSCS</sequence>